<dbReference type="PANTHER" id="PTHR43709">
    <property type="entry name" value="ACONITATE ISOMERASE-RELATED"/>
    <property type="match status" value="1"/>
</dbReference>
<dbReference type="PANTHER" id="PTHR43709:SF2">
    <property type="entry name" value="DUF453 DOMAIN PROTEIN (AFU_ORTHOLOGUE AFUA_6G00360)"/>
    <property type="match status" value="1"/>
</dbReference>
<evidence type="ECO:0000313" key="3">
    <source>
        <dbReference type="EMBL" id="MTH69286.1"/>
    </source>
</evidence>
<dbReference type="EMBL" id="WMLB01000025">
    <property type="protein sequence ID" value="MTH69286.1"/>
    <property type="molecule type" value="Genomic_DNA"/>
</dbReference>
<dbReference type="AlphaFoldDB" id="A0A6I3MD18"/>
<reference evidence="3 4" key="1">
    <citation type="submission" date="2019-11" db="EMBL/GenBank/DDBJ databases">
        <title>Agromyces kandeliae sp. nov., isolated from mangrove soil.</title>
        <authorList>
            <person name="Wang R."/>
        </authorList>
    </citation>
    <scope>NUCLEOTIDE SEQUENCE [LARGE SCALE GENOMIC DNA]</scope>
    <source>
        <strain evidence="3 4">JCM 11433</strain>
    </source>
</reference>
<organism evidence="3 4">
    <name type="scientific">Agromyces bracchium</name>
    <dbReference type="NCBI Taxonomy" id="88376"/>
    <lineage>
        <taxon>Bacteria</taxon>
        <taxon>Bacillati</taxon>
        <taxon>Actinomycetota</taxon>
        <taxon>Actinomycetes</taxon>
        <taxon>Micrococcales</taxon>
        <taxon>Microbacteriaceae</taxon>
        <taxon>Agromyces</taxon>
    </lineage>
</organism>
<keyword evidence="2 3" id="KW-0413">Isomerase</keyword>
<gene>
    <name evidence="3" type="ORF">GJ743_13000</name>
</gene>
<evidence type="ECO:0000313" key="4">
    <source>
        <dbReference type="Proteomes" id="UP000433071"/>
    </source>
</evidence>
<dbReference type="Proteomes" id="UP000433071">
    <property type="component" value="Unassembled WGS sequence"/>
</dbReference>
<comment type="similarity">
    <text evidence="1">Belongs to the PrpF family.</text>
</comment>
<dbReference type="GO" id="GO:0016853">
    <property type="term" value="F:isomerase activity"/>
    <property type="evidence" value="ECO:0007669"/>
    <property type="project" value="UniProtKB-KW"/>
</dbReference>
<evidence type="ECO:0000256" key="2">
    <source>
        <dbReference type="ARBA" id="ARBA00023235"/>
    </source>
</evidence>
<accession>A0A6I3MD18</accession>
<dbReference type="Pfam" id="PF04303">
    <property type="entry name" value="PrpF"/>
    <property type="match status" value="1"/>
</dbReference>
<dbReference type="OrthoDB" id="9779763at2"/>
<comment type="caution">
    <text evidence="3">The sequence shown here is derived from an EMBL/GenBank/DDBJ whole genome shotgun (WGS) entry which is preliminary data.</text>
</comment>
<protein>
    <submittedName>
        <fullName evidence="3">3-methylitaconate isomerase</fullName>
    </submittedName>
</protein>
<keyword evidence="4" id="KW-1185">Reference proteome</keyword>
<name>A0A6I3MD18_9MICO</name>
<evidence type="ECO:0000256" key="1">
    <source>
        <dbReference type="ARBA" id="ARBA00007673"/>
    </source>
</evidence>
<sequence length="357" mass="36880">MRGGTSKGVFLHARDLPQPGAERDRLLLGIMGSPDPMQIDGMGGTYSSTSKVVVVEPGPGGAIRYWFAQVGVDRAIVDWSGNCGNLTTAVAPFAIDEGLVPALGPLTRVRLVNGNTGVEIEADVETLDGRAMTSGRLAIAGVPGTGSPVVTRYLDPSGGVLGRLLPTGNAVDRLPSSDGGAVRASIVDAAHPYVFVGADAVGIDGSRTVAELDADGALLDRVERIRAAASVLVGAAADADDATRSAPATPRIILVSAGDDGADVTATAFSMGRVHRALPMTGALCLAAAATIPGTVVDEVAAVRPMHRDGRIRIRHPQGVTEVVVEQRHGSDPIRSLGVIRTARRLMEGRVYPREGN</sequence>
<dbReference type="Gene3D" id="3.10.310.10">
    <property type="entry name" value="Diaminopimelate Epimerase, Chain A, domain 1"/>
    <property type="match status" value="2"/>
</dbReference>
<dbReference type="SUPFAM" id="SSF54506">
    <property type="entry name" value="Diaminopimelate epimerase-like"/>
    <property type="match status" value="2"/>
</dbReference>
<proteinExistence type="inferred from homology"/>
<dbReference type="InterPro" id="IPR007400">
    <property type="entry name" value="PrpF-like"/>
</dbReference>